<dbReference type="InterPro" id="IPR011051">
    <property type="entry name" value="RmlC_Cupin_sf"/>
</dbReference>
<feature type="region of interest" description="Disordered" evidence="1">
    <location>
        <begin position="153"/>
        <end position="185"/>
    </location>
</feature>
<dbReference type="EMBL" id="OKRB01000150">
    <property type="protein sequence ID" value="SPE31375.1"/>
    <property type="molecule type" value="Genomic_DNA"/>
</dbReference>
<gene>
    <name evidence="2" type="ORF">SBA5_880043</name>
</gene>
<dbReference type="InterPro" id="IPR014710">
    <property type="entry name" value="RmlC-like_jellyroll"/>
</dbReference>
<dbReference type="SUPFAM" id="SSF51182">
    <property type="entry name" value="RmlC-like cupins"/>
    <property type="match status" value="1"/>
</dbReference>
<evidence type="ECO:0008006" key="4">
    <source>
        <dbReference type="Google" id="ProtNLM"/>
    </source>
</evidence>
<reference evidence="3" key="1">
    <citation type="submission" date="2018-02" db="EMBL/GenBank/DDBJ databases">
        <authorList>
            <person name="Hausmann B."/>
        </authorList>
    </citation>
    <scope>NUCLEOTIDE SEQUENCE [LARGE SCALE GENOMIC DNA]</scope>
    <source>
        <strain evidence="3">Peat soil MAG SbA5</strain>
    </source>
</reference>
<accession>A0A2N9M7E2</accession>
<evidence type="ECO:0000256" key="1">
    <source>
        <dbReference type="SAM" id="MobiDB-lite"/>
    </source>
</evidence>
<proteinExistence type="predicted"/>
<organism evidence="2 3">
    <name type="scientific">Candidatus Sulfuritelmatomonas gaucii</name>
    <dbReference type="NCBI Taxonomy" id="2043161"/>
    <lineage>
        <taxon>Bacteria</taxon>
        <taxon>Pseudomonadati</taxon>
        <taxon>Acidobacteriota</taxon>
        <taxon>Terriglobia</taxon>
        <taxon>Terriglobales</taxon>
        <taxon>Acidobacteriaceae</taxon>
        <taxon>Candidatus Sulfuritelmatomonas</taxon>
    </lineage>
</organism>
<evidence type="ECO:0000313" key="2">
    <source>
        <dbReference type="EMBL" id="SPE31375.1"/>
    </source>
</evidence>
<dbReference type="AlphaFoldDB" id="A0A2N9M7E2"/>
<protein>
    <recommendedName>
        <fullName evidence="4">Cupin 2 conserved barrel domain-containing protein</fullName>
    </recommendedName>
</protein>
<feature type="compositionally biased region" description="Basic and acidic residues" evidence="1">
    <location>
        <begin position="153"/>
        <end position="163"/>
    </location>
</feature>
<sequence length="185" mass="20526">MARELSTCRPGEGIEVLNRLPELAEPLLQIDLERELRQLRQEDSWQRETGRSSKTLAKYPDFRIVLVLMKGGTRMRQHKAEGRVSILQVKGRSRIHLEAHRKVEVSAGHLLVLDCGVLHDVEALEESAFLLTISWRRENGDASESFPAAQRCLDEEAMSRMDDEGGASGAALDPPGATSSAVPDT</sequence>
<evidence type="ECO:0000313" key="3">
    <source>
        <dbReference type="Proteomes" id="UP000239735"/>
    </source>
</evidence>
<dbReference type="Proteomes" id="UP000239735">
    <property type="component" value="Unassembled WGS sequence"/>
</dbReference>
<name>A0A2N9M7E2_9BACT</name>
<dbReference type="Gene3D" id="2.60.120.10">
    <property type="entry name" value="Jelly Rolls"/>
    <property type="match status" value="1"/>
</dbReference>